<accession>A0ABT4AYQ7</accession>
<dbReference type="RefSeq" id="WP_267563501.1">
    <property type="nucleotide sequence ID" value="NZ_JAPNTZ010000005.1"/>
</dbReference>
<protein>
    <submittedName>
        <fullName evidence="1">Uncharacterized protein</fullName>
    </submittedName>
</protein>
<dbReference type="Proteomes" id="UP001151002">
    <property type="component" value="Unassembled WGS sequence"/>
</dbReference>
<organism evidence="1 2">
    <name type="scientific">Paractinoplanes pyxinae</name>
    <dbReference type="NCBI Taxonomy" id="2997416"/>
    <lineage>
        <taxon>Bacteria</taxon>
        <taxon>Bacillati</taxon>
        <taxon>Actinomycetota</taxon>
        <taxon>Actinomycetes</taxon>
        <taxon>Micromonosporales</taxon>
        <taxon>Micromonosporaceae</taxon>
        <taxon>Paractinoplanes</taxon>
    </lineage>
</organism>
<evidence type="ECO:0000313" key="2">
    <source>
        <dbReference type="Proteomes" id="UP001151002"/>
    </source>
</evidence>
<reference evidence="1" key="1">
    <citation type="submission" date="2022-11" db="EMBL/GenBank/DDBJ databases">
        <authorList>
            <person name="Somphong A."/>
            <person name="Phongsopitanun W."/>
        </authorList>
    </citation>
    <scope>NUCLEOTIDE SEQUENCE</scope>
    <source>
        <strain evidence="1">Pm04-4</strain>
    </source>
</reference>
<keyword evidence="2" id="KW-1185">Reference proteome</keyword>
<comment type="caution">
    <text evidence="1">The sequence shown here is derived from an EMBL/GenBank/DDBJ whole genome shotgun (WGS) entry which is preliminary data.</text>
</comment>
<gene>
    <name evidence="1" type="ORF">OWR29_15395</name>
</gene>
<proteinExistence type="predicted"/>
<name>A0ABT4AYQ7_9ACTN</name>
<evidence type="ECO:0000313" key="1">
    <source>
        <dbReference type="EMBL" id="MCY1139383.1"/>
    </source>
</evidence>
<dbReference type="EMBL" id="JAPNTZ010000005">
    <property type="protein sequence ID" value="MCY1139383.1"/>
    <property type="molecule type" value="Genomic_DNA"/>
</dbReference>
<sequence>MRPLVLGAPPRTLQDAPPPWLAAGEVTLPGRVLMEVGLPVPLLTPEQAQLFTVDAAP</sequence>